<dbReference type="Gene3D" id="2.40.37.10">
    <property type="entry name" value="Lyase, Ornithine Decarboxylase, Chain A, domain 1"/>
    <property type="match status" value="1"/>
</dbReference>
<protein>
    <recommendedName>
        <fullName evidence="4 7">Alanine racemase</fullName>
        <ecNumber evidence="4 7">5.1.1.1</ecNumber>
    </recommendedName>
</protein>
<comment type="cofactor">
    <cofactor evidence="2 7 8">
        <name>pyridoxal 5'-phosphate</name>
        <dbReference type="ChEBI" id="CHEBI:597326"/>
    </cofactor>
</comment>
<feature type="modified residue" description="N6-(pyridoxal phosphate)lysine" evidence="7 8">
    <location>
        <position position="68"/>
    </location>
</feature>
<dbReference type="Pfam" id="PF00842">
    <property type="entry name" value="Ala_racemase_C"/>
    <property type="match status" value="1"/>
</dbReference>
<dbReference type="SUPFAM" id="SSF51419">
    <property type="entry name" value="PLP-binding barrel"/>
    <property type="match status" value="1"/>
</dbReference>
<dbReference type="GO" id="GO:0005829">
    <property type="term" value="C:cytosol"/>
    <property type="evidence" value="ECO:0007669"/>
    <property type="project" value="TreeGrafter"/>
</dbReference>
<dbReference type="UniPathway" id="UPA00042">
    <property type="reaction ID" value="UER00497"/>
</dbReference>
<comment type="similarity">
    <text evidence="3 7">Belongs to the alanine racemase family.</text>
</comment>
<evidence type="ECO:0000256" key="3">
    <source>
        <dbReference type="ARBA" id="ARBA00007880"/>
    </source>
</evidence>
<dbReference type="InterPro" id="IPR020622">
    <property type="entry name" value="Ala_racemase_pyridoxalP-BS"/>
</dbReference>
<evidence type="ECO:0000256" key="9">
    <source>
        <dbReference type="PIRSR" id="PIRSR600821-52"/>
    </source>
</evidence>
<evidence type="ECO:0000256" key="5">
    <source>
        <dbReference type="ARBA" id="ARBA00022898"/>
    </source>
</evidence>
<evidence type="ECO:0000259" key="11">
    <source>
        <dbReference type="SMART" id="SM01005"/>
    </source>
</evidence>
<dbReference type="InterPro" id="IPR009006">
    <property type="entry name" value="Ala_racemase/Decarboxylase_C"/>
</dbReference>
<evidence type="ECO:0000256" key="6">
    <source>
        <dbReference type="ARBA" id="ARBA00023235"/>
    </source>
</evidence>
<dbReference type="InterPro" id="IPR001608">
    <property type="entry name" value="Ala_racemase_N"/>
</dbReference>
<dbReference type="SUPFAM" id="SSF50621">
    <property type="entry name" value="Alanine racemase C-terminal domain-like"/>
    <property type="match status" value="1"/>
</dbReference>
<proteinExistence type="inferred from homology"/>
<evidence type="ECO:0000256" key="2">
    <source>
        <dbReference type="ARBA" id="ARBA00001933"/>
    </source>
</evidence>
<evidence type="ECO:0000256" key="10">
    <source>
        <dbReference type="SAM" id="MobiDB-lite"/>
    </source>
</evidence>
<feature type="binding site" evidence="7 9">
    <location>
        <position position="332"/>
    </location>
    <ligand>
        <name>substrate</name>
    </ligand>
</feature>
<dbReference type="EMBL" id="FOSV01000015">
    <property type="protein sequence ID" value="SFL45169.1"/>
    <property type="molecule type" value="Genomic_DNA"/>
</dbReference>
<keyword evidence="13" id="KW-1185">Reference proteome</keyword>
<dbReference type="HAMAP" id="MF_01201">
    <property type="entry name" value="Ala_racemase"/>
    <property type="match status" value="1"/>
</dbReference>
<keyword evidence="6 7" id="KW-0413">Isomerase</keyword>
<dbReference type="GO" id="GO:0030170">
    <property type="term" value="F:pyridoxal phosphate binding"/>
    <property type="evidence" value="ECO:0007669"/>
    <property type="project" value="UniProtKB-UniRule"/>
</dbReference>
<reference evidence="13" key="1">
    <citation type="submission" date="2016-10" db="EMBL/GenBank/DDBJ databases">
        <authorList>
            <person name="Varghese N."/>
            <person name="Submissions S."/>
        </authorList>
    </citation>
    <scope>NUCLEOTIDE SEQUENCE [LARGE SCALE GENOMIC DNA]</scope>
    <source>
        <strain evidence="13">CGMCC 1.6474</strain>
    </source>
</reference>
<feature type="binding site" evidence="7 9">
    <location>
        <position position="163"/>
    </location>
    <ligand>
        <name>substrate</name>
    </ligand>
</feature>
<dbReference type="InterPro" id="IPR011079">
    <property type="entry name" value="Ala_racemase_C"/>
</dbReference>
<dbReference type="SMART" id="SM01005">
    <property type="entry name" value="Ala_racemase_C"/>
    <property type="match status" value="1"/>
</dbReference>
<evidence type="ECO:0000256" key="1">
    <source>
        <dbReference type="ARBA" id="ARBA00000316"/>
    </source>
</evidence>
<dbReference type="Pfam" id="PF01168">
    <property type="entry name" value="Ala_racemase_N"/>
    <property type="match status" value="1"/>
</dbReference>
<dbReference type="PRINTS" id="PR00992">
    <property type="entry name" value="ALARACEMASE"/>
</dbReference>
<name>A0A1I4HSG2_9HYPH</name>
<evidence type="ECO:0000256" key="4">
    <source>
        <dbReference type="ARBA" id="ARBA00013089"/>
    </source>
</evidence>
<dbReference type="Gene3D" id="3.20.20.10">
    <property type="entry name" value="Alanine racemase"/>
    <property type="match status" value="1"/>
</dbReference>
<feature type="region of interest" description="Disordered" evidence="10">
    <location>
        <begin position="1"/>
        <end position="28"/>
    </location>
</feature>
<dbReference type="PANTHER" id="PTHR30511">
    <property type="entry name" value="ALANINE RACEMASE"/>
    <property type="match status" value="1"/>
</dbReference>
<keyword evidence="5 7" id="KW-0663">Pyridoxal phosphate</keyword>
<organism evidence="12 13">
    <name type="scientific">Methylorubrum salsuginis</name>
    <dbReference type="NCBI Taxonomy" id="414703"/>
    <lineage>
        <taxon>Bacteria</taxon>
        <taxon>Pseudomonadati</taxon>
        <taxon>Pseudomonadota</taxon>
        <taxon>Alphaproteobacteria</taxon>
        <taxon>Hyphomicrobiales</taxon>
        <taxon>Methylobacteriaceae</taxon>
        <taxon>Methylorubrum</taxon>
    </lineage>
</organism>
<accession>A0A1I4HSG2</accession>
<dbReference type="RefSeq" id="WP_091949010.1">
    <property type="nucleotide sequence ID" value="NZ_FOSV01000015.1"/>
</dbReference>
<dbReference type="PANTHER" id="PTHR30511:SF0">
    <property type="entry name" value="ALANINE RACEMASE, CATABOLIC-RELATED"/>
    <property type="match status" value="1"/>
</dbReference>
<dbReference type="Proteomes" id="UP000198804">
    <property type="component" value="Unassembled WGS sequence"/>
</dbReference>
<evidence type="ECO:0000256" key="8">
    <source>
        <dbReference type="PIRSR" id="PIRSR600821-50"/>
    </source>
</evidence>
<dbReference type="GO" id="GO:0030632">
    <property type="term" value="P:D-alanine biosynthetic process"/>
    <property type="evidence" value="ECO:0007669"/>
    <property type="project" value="UniProtKB-UniRule"/>
</dbReference>
<comment type="pathway">
    <text evidence="7">Amino-acid biosynthesis; D-alanine biosynthesis; D-alanine from L-alanine: step 1/1.</text>
</comment>
<dbReference type="STRING" id="414703.SAMN04488125_11563"/>
<dbReference type="NCBIfam" id="TIGR00492">
    <property type="entry name" value="alr"/>
    <property type="match status" value="1"/>
</dbReference>
<evidence type="ECO:0000313" key="13">
    <source>
        <dbReference type="Proteomes" id="UP000198804"/>
    </source>
</evidence>
<dbReference type="InterPro" id="IPR029066">
    <property type="entry name" value="PLP-binding_barrel"/>
</dbReference>
<dbReference type="InterPro" id="IPR000821">
    <property type="entry name" value="Ala_racemase"/>
</dbReference>
<evidence type="ECO:0000313" key="12">
    <source>
        <dbReference type="EMBL" id="SFL45169.1"/>
    </source>
</evidence>
<dbReference type="EC" id="5.1.1.1" evidence="4 7"/>
<dbReference type="OrthoDB" id="9813814at2"/>
<dbReference type="CDD" id="cd00430">
    <property type="entry name" value="PLPDE_III_AR"/>
    <property type="match status" value="1"/>
</dbReference>
<feature type="active site" description="Proton acceptor; specific for L-alanine" evidence="7">
    <location>
        <position position="284"/>
    </location>
</feature>
<dbReference type="GO" id="GO:0008784">
    <property type="term" value="F:alanine racemase activity"/>
    <property type="evidence" value="ECO:0007669"/>
    <property type="project" value="UniProtKB-UniRule"/>
</dbReference>
<feature type="domain" description="Alanine racemase C-terminal" evidence="11">
    <location>
        <begin position="263"/>
        <end position="387"/>
    </location>
</feature>
<gene>
    <name evidence="12" type="ORF">SAMN04488125_11563</name>
</gene>
<dbReference type="AlphaFoldDB" id="A0A1I4HSG2"/>
<comment type="function">
    <text evidence="7">Catalyzes the interconversion of L-alanine and D-alanine. May also act on other amino acids.</text>
</comment>
<evidence type="ECO:0000256" key="7">
    <source>
        <dbReference type="HAMAP-Rule" id="MF_01201"/>
    </source>
</evidence>
<comment type="catalytic activity">
    <reaction evidence="1 7">
        <text>L-alanine = D-alanine</text>
        <dbReference type="Rhea" id="RHEA:20249"/>
        <dbReference type="ChEBI" id="CHEBI:57416"/>
        <dbReference type="ChEBI" id="CHEBI:57972"/>
        <dbReference type="EC" id="5.1.1.1"/>
    </reaction>
</comment>
<dbReference type="PROSITE" id="PS00395">
    <property type="entry name" value="ALANINE_RACEMASE"/>
    <property type="match status" value="1"/>
</dbReference>
<sequence>MNDPAPPTPRISKEPDIAPQDTAPQDSAHDAIRAGHGARLTVDLAALVANWRALGAQAPQAECGAVVKADAYGCGLSRVAPALARAGCRSFFVAHLSEGIAARRLLPEAAIYVLNGLPPGAGAVFAAHGLRPVLGDRDELAEWAALSDGRRPAALHVDTGMNRLGLSVPAALGLAGDPVVEKAGIDLVMSHLVSAELPADPLNARQAADFSRVRAAFPNARASLANSSGTWLADATRHDLLRPGYSLFGGNPEPGKPNPMRPVVRLEATILQIRTVEAGATCGYNARWTAPGPRRLATLSLGYADGYPRAASGRGHALVGGVSCPILGLISMDLIILDVTDAPAARRGGTATLIGDGLDIDTVGQAAGTIGYEILTGLGSRYVRHHVE</sequence>
<feature type="active site" description="Proton acceptor; specific for D-alanine" evidence="7">
    <location>
        <position position="68"/>
    </location>
</feature>